<accession>A0ACC4E2N3</accession>
<evidence type="ECO:0000313" key="2">
    <source>
        <dbReference type="Proteomes" id="UP001638806"/>
    </source>
</evidence>
<gene>
    <name evidence="1" type="ORF">ACCO45_003301</name>
</gene>
<keyword evidence="2" id="KW-1185">Reference proteome</keyword>
<sequence>MRGSWSSLEQDFDDREIEDRDVLRGLHVAASAACDEEVDAFVRNRTGLRIRRFLADLMALEAFGDPRPGEDSRQRARRRRAEMRKLKQQVRRSREVALTGGLI</sequence>
<organism evidence="1 2">
    <name type="scientific">Purpureocillium lilacinum</name>
    <name type="common">Paecilomyces lilacinus</name>
    <dbReference type="NCBI Taxonomy" id="33203"/>
    <lineage>
        <taxon>Eukaryota</taxon>
        <taxon>Fungi</taxon>
        <taxon>Dikarya</taxon>
        <taxon>Ascomycota</taxon>
        <taxon>Pezizomycotina</taxon>
        <taxon>Sordariomycetes</taxon>
        <taxon>Hypocreomycetidae</taxon>
        <taxon>Hypocreales</taxon>
        <taxon>Ophiocordycipitaceae</taxon>
        <taxon>Purpureocillium</taxon>
    </lineage>
</organism>
<proteinExistence type="predicted"/>
<name>A0ACC4E2N3_PURLI</name>
<dbReference type="Proteomes" id="UP001638806">
    <property type="component" value="Unassembled WGS sequence"/>
</dbReference>
<reference evidence="1" key="1">
    <citation type="submission" date="2024-12" db="EMBL/GenBank/DDBJ databases">
        <title>Comparative genomics and development of molecular markers within Purpureocillium lilacinum and among Purpureocillium species.</title>
        <authorList>
            <person name="Yeh Z.-Y."/>
            <person name="Ni N.-T."/>
            <person name="Lo P.-H."/>
            <person name="Mushyakhwo K."/>
            <person name="Lin C.-F."/>
            <person name="Nai Y.-S."/>
        </authorList>
    </citation>
    <scope>NUCLEOTIDE SEQUENCE</scope>
    <source>
        <strain evidence="1">NCHU-NPUST-175</strain>
    </source>
</reference>
<evidence type="ECO:0000313" key="1">
    <source>
        <dbReference type="EMBL" id="KAL3961778.1"/>
    </source>
</evidence>
<protein>
    <submittedName>
        <fullName evidence="1">Uncharacterized protein</fullName>
    </submittedName>
</protein>
<dbReference type="EMBL" id="JBGNUJ010000003">
    <property type="protein sequence ID" value="KAL3961778.1"/>
    <property type="molecule type" value="Genomic_DNA"/>
</dbReference>
<comment type="caution">
    <text evidence="1">The sequence shown here is derived from an EMBL/GenBank/DDBJ whole genome shotgun (WGS) entry which is preliminary data.</text>
</comment>